<dbReference type="EMBL" id="BSUL01000001">
    <property type="protein sequence ID" value="GMA29570.1"/>
    <property type="molecule type" value="Genomic_DNA"/>
</dbReference>
<organism evidence="1 2">
    <name type="scientific">Arenivirga flava</name>
    <dbReference type="NCBI Taxonomy" id="1930060"/>
    <lineage>
        <taxon>Bacteria</taxon>
        <taxon>Bacillati</taxon>
        <taxon>Actinomycetota</taxon>
        <taxon>Actinomycetes</taxon>
        <taxon>Micrococcales</taxon>
        <taxon>Microbacteriaceae</taxon>
        <taxon>Arenivirga</taxon>
    </lineage>
</organism>
<name>A0AA37UPJ8_9MICO</name>
<dbReference type="InterPro" id="IPR021831">
    <property type="entry name" value="ParD-like"/>
</dbReference>
<evidence type="ECO:0000313" key="1">
    <source>
        <dbReference type="EMBL" id="GMA29570.1"/>
    </source>
</evidence>
<accession>A0AA37UPJ8</accession>
<keyword evidence="2" id="KW-1185">Reference proteome</keyword>
<evidence type="ECO:0008006" key="3">
    <source>
        <dbReference type="Google" id="ProtNLM"/>
    </source>
</evidence>
<protein>
    <recommendedName>
        <fullName evidence="3">ParD-like antitoxin of type II toxin-antitoxin system</fullName>
    </recommendedName>
</protein>
<gene>
    <name evidence="1" type="ORF">GCM10025874_28230</name>
</gene>
<proteinExistence type="predicted"/>
<sequence>MTRSSQPTRLPADVYDWALVAAQVNSRTVPQQIAHWARIGRELERSPQVSHRSISEVLEGSRVYDALSEPEQAIVRQEWAERATAARGALDYAARFAADGESYSELDEHGAVVVHPAHD</sequence>
<dbReference type="AlphaFoldDB" id="A0AA37UPJ8"/>
<reference evidence="1 2" key="1">
    <citation type="journal article" date="2014" name="Int. J. Syst. Evol. Microbiol.">
        <title>Complete genome sequence of Corynebacterium casei LMG S-19264T (=DSM 44701T), isolated from a smear-ripened cheese.</title>
        <authorList>
            <consortium name="US DOE Joint Genome Institute (JGI-PGF)"/>
            <person name="Walter F."/>
            <person name="Albersmeier A."/>
            <person name="Kalinowski J."/>
            <person name="Ruckert C."/>
        </authorList>
    </citation>
    <scope>NUCLEOTIDE SEQUENCE [LARGE SCALE GENOMIC DNA]</scope>
    <source>
        <strain evidence="1 2">NBRC 112289</strain>
    </source>
</reference>
<evidence type="ECO:0000313" key="2">
    <source>
        <dbReference type="Proteomes" id="UP001157160"/>
    </source>
</evidence>
<dbReference type="RefSeq" id="WP_284233811.1">
    <property type="nucleotide sequence ID" value="NZ_BSUL01000001.1"/>
</dbReference>
<dbReference type="Proteomes" id="UP001157160">
    <property type="component" value="Unassembled WGS sequence"/>
</dbReference>
<dbReference type="Pfam" id="PF11903">
    <property type="entry name" value="ParD_like"/>
    <property type="match status" value="1"/>
</dbReference>
<comment type="caution">
    <text evidence="1">The sequence shown here is derived from an EMBL/GenBank/DDBJ whole genome shotgun (WGS) entry which is preliminary data.</text>
</comment>